<evidence type="ECO:0000313" key="5">
    <source>
        <dbReference type="EMBL" id="EJZ50271.1"/>
    </source>
</evidence>
<feature type="signal peptide" evidence="2">
    <location>
        <begin position="1"/>
        <end position="20"/>
    </location>
</feature>
<feature type="domain" description="Ionotropic glutamate receptor C-terminal" evidence="4">
    <location>
        <begin position="46"/>
        <end position="270"/>
    </location>
</feature>
<dbReference type="SMART" id="SM00079">
    <property type="entry name" value="PBPe"/>
    <property type="match status" value="1"/>
</dbReference>
<feature type="domain" description="Solute-binding protein family 3/N-terminal" evidence="3">
    <location>
        <begin position="46"/>
        <end position="271"/>
    </location>
</feature>
<evidence type="ECO:0000259" key="4">
    <source>
        <dbReference type="SMART" id="SM00079"/>
    </source>
</evidence>
<dbReference type="AlphaFoldDB" id="U6Q408"/>
<keyword evidence="6" id="KW-1185">Reference proteome</keyword>
<dbReference type="SMART" id="SM00062">
    <property type="entry name" value="PBPb"/>
    <property type="match status" value="1"/>
</dbReference>
<reference evidence="5 6" key="2">
    <citation type="submission" date="2011-10" db="EMBL/GenBank/DDBJ databases">
        <title>The Genome Sequence of Simonsiella muelleri ATCC 29453.</title>
        <authorList>
            <consortium name="The Broad Institute Genome Sequencing Platform"/>
            <consortium name="The Broad Institute Genome Sequencing Center for Infectious Disease"/>
            <person name="Earl A."/>
            <person name="Ward D."/>
            <person name="Feldgarden M."/>
            <person name="Gevers D."/>
            <person name="Izard J."/>
            <person name="Baranova O.V."/>
            <person name="Blanton J.M."/>
            <person name="Tanner A.C."/>
            <person name="Dewhirst F."/>
            <person name="Young S.K."/>
            <person name="Zeng Q."/>
            <person name="Gargeya S."/>
            <person name="Fitzgerald M."/>
            <person name="Haas B."/>
            <person name="Abouelleil A."/>
            <person name="Alvarado L."/>
            <person name="Arachchi H.M."/>
            <person name="Berlin A."/>
            <person name="Brown A."/>
            <person name="Chapman S.B."/>
            <person name="Chen Z."/>
            <person name="Dunbar C."/>
            <person name="Freedman E."/>
            <person name="Gearin G."/>
            <person name="Goldberg J."/>
            <person name="Griggs A."/>
            <person name="Gujja S."/>
            <person name="Heiman D."/>
            <person name="Howarth C."/>
            <person name="Larson L."/>
            <person name="Lui A."/>
            <person name="MacDonald P.J.P."/>
            <person name="Montmayeur A."/>
            <person name="Murphy C."/>
            <person name="Neiman D."/>
            <person name="Pearson M."/>
            <person name="Priest M."/>
            <person name="Roberts A."/>
            <person name="Saif S."/>
            <person name="Shea T."/>
            <person name="Shenoy N."/>
            <person name="Sisk P."/>
            <person name="Stolte C."/>
            <person name="Sykes S."/>
            <person name="Wortman J."/>
            <person name="Nusbaum C."/>
            <person name="Birren B."/>
        </authorList>
    </citation>
    <scope>NUCLEOTIDE SEQUENCE [LARGE SCALE GENOMIC DNA]</scope>
    <source>
        <strain evidence="5 6">ATCC 29453</strain>
    </source>
</reference>
<evidence type="ECO:0008006" key="7">
    <source>
        <dbReference type="Google" id="ProtNLM"/>
    </source>
</evidence>
<dbReference type="PROSITE" id="PS51257">
    <property type="entry name" value="PROKAR_LIPOPROTEIN"/>
    <property type="match status" value="1"/>
</dbReference>
<accession>U6Q408</accession>
<dbReference type="Proteomes" id="UP000017813">
    <property type="component" value="Unassembled WGS sequence"/>
</dbReference>
<dbReference type="Gene3D" id="3.40.190.10">
    <property type="entry name" value="Periplasmic binding protein-like II"/>
    <property type="match status" value="2"/>
</dbReference>
<dbReference type="EMBL" id="ADCY02000006">
    <property type="protein sequence ID" value="EJZ50271.1"/>
    <property type="molecule type" value="Genomic_DNA"/>
</dbReference>
<dbReference type="STRING" id="641147.HMPREF9021_02503"/>
<dbReference type="PANTHER" id="PTHR35936:SF17">
    <property type="entry name" value="ARGININE-BINDING EXTRACELLULAR PROTEIN ARTP"/>
    <property type="match status" value="1"/>
</dbReference>
<organism evidence="5 6">
    <name type="scientific">Simonsiella muelleri ATCC 29453</name>
    <dbReference type="NCBI Taxonomy" id="641147"/>
    <lineage>
        <taxon>Bacteria</taxon>
        <taxon>Pseudomonadati</taxon>
        <taxon>Pseudomonadota</taxon>
        <taxon>Betaproteobacteria</taxon>
        <taxon>Neisseriales</taxon>
        <taxon>Neisseriaceae</taxon>
        <taxon>Simonsiella</taxon>
    </lineage>
</organism>
<evidence type="ECO:0000256" key="2">
    <source>
        <dbReference type="SAM" id="SignalP"/>
    </source>
</evidence>
<dbReference type="SUPFAM" id="SSF53850">
    <property type="entry name" value="Periplasmic binding protein-like II"/>
    <property type="match status" value="1"/>
</dbReference>
<reference evidence="5 6" key="1">
    <citation type="submission" date="2010-03" db="EMBL/GenBank/DDBJ databases">
        <authorList>
            <consortium name="The Broad Institute Genome Sequencing Platform"/>
            <person name="Ward D."/>
            <person name="Earl A."/>
            <person name="Feldgarden M."/>
            <person name="Gevers D."/>
            <person name="Young S."/>
            <person name="Zeng Q."/>
            <person name="Koehrsen M."/>
            <person name="Alvarado L."/>
            <person name="Berlin A.M."/>
            <person name="Borenstein D."/>
            <person name="Chapman S.B."/>
            <person name="Chen Z."/>
            <person name="Engels R."/>
            <person name="Freedman E."/>
            <person name="Gellesch M."/>
            <person name="Goldberg J."/>
            <person name="Griggs A."/>
            <person name="Gujja S."/>
            <person name="Heilman E.R."/>
            <person name="Heiman D.I."/>
            <person name="Hepburn T.A."/>
            <person name="Howarth C."/>
            <person name="Jen D."/>
            <person name="Larson L."/>
            <person name="Mehta T."/>
            <person name="Park D."/>
            <person name="Pearson M."/>
            <person name="Richards J."/>
            <person name="Roberts A."/>
            <person name="Saif S."/>
            <person name="Shea T.D."/>
            <person name="Shenoy N."/>
            <person name="Sisk P."/>
            <person name="Stolte C."/>
            <person name="Sykes S.N."/>
            <person name="Walk T."/>
            <person name="White J."/>
            <person name="Yandava C."/>
            <person name="Izard J."/>
            <person name="Baranova O.V."/>
            <person name="Blanton J.M."/>
            <person name="Tanner A.C."/>
            <person name="Dewhirst F."/>
            <person name="Haas B."/>
            <person name="Nusbaum C."/>
            <person name="Birren B."/>
        </authorList>
    </citation>
    <scope>NUCLEOTIDE SEQUENCE [LARGE SCALE GENOMIC DNA]</scope>
    <source>
        <strain evidence="5 6">ATCC 29453</strain>
    </source>
</reference>
<proteinExistence type="predicted"/>
<name>U6Q408_9NEIS</name>
<sequence length="287" mass="30992">MMLMRTILASGVMMALMACSGGEKSTPASTNESATSATTALDSSKTYIVATDASYAPMEFMENNQVVGFSHDVLDAAAKSQNVKLDFVNTPFEGLFANVGKGDSDIALASITINDERKQQLDFSDPYFEATQMIVTTERNHDKIKNFADLKTRAASVQSATSGDLILQNLQGKDSANIKRFETMPLAFKELESGGVDAVVGDSSVVGYYVKQHPKDKLFTIVDPSFIKEQYGFAFRKGRNDGLREAINKGLSTIKANGTYAKIEQQWFGQSAQSAPADVASSASTPK</sequence>
<gene>
    <name evidence="5" type="ORF">HMPREF9021_02503</name>
</gene>
<dbReference type="RefSeq" id="WP_002641233.1">
    <property type="nucleotide sequence ID" value="NZ_CP019448.1"/>
</dbReference>
<dbReference type="GO" id="GO:0016020">
    <property type="term" value="C:membrane"/>
    <property type="evidence" value="ECO:0007669"/>
    <property type="project" value="InterPro"/>
</dbReference>
<keyword evidence="1 2" id="KW-0732">Signal</keyword>
<dbReference type="InterPro" id="IPR001638">
    <property type="entry name" value="Solute-binding_3/MltF_N"/>
</dbReference>
<dbReference type="InterPro" id="IPR001320">
    <property type="entry name" value="Iontro_rcpt_C"/>
</dbReference>
<comment type="caution">
    <text evidence="5">The sequence shown here is derived from an EMBL/GenBank/DDBJ whole genome shotgun (WGS) entry which is preliminary data.</text>
</comment>
<protein>
    <recommendedName>
        <fullName evidence="7">Solute-binding protein family 3/N-terminal domain-containing protein</fullName>
    </recommendedName>
</protein>
<dbReference type="KEGG" id="smur:BWP33_00990"/>
<dbReference type="HOGENOM" id="CLU_019602_18_2_4"/>
<dbReference type="GO" id="GO:0015276">
    <property type="term" value="F:ligand-gated monoatomic ion channel activity"/>
    <property type="evidence" value="ECO:0007669"/>
    <property type="project" value="InterPro"/>
</dbReference>
<evidence type="ECO:0000256" key="1">
    <source>
        <dbReference type="ARBA" id="ARBA00022729"/>
    </source>
</evidence>
<feature type="chain" id="PRO_5030178416" description="Solute-binding protein family 3/N-terminal domain-containing protein" evidence="2">
    <location>
        <begin position="21"/>
        <end position="287"/>
    </location>
</feature>
<dbReference type="PANTHER" id="PTHR35936">
    <property type="entry name" value="MEMBRANE-BOUND LYTIC MUREIN TRANSGLYCOSYLASE F"/>
    <property type="match status" value="1"/>
</dbReference>
<evidence type="ECO:0000313" key="6">
    <source>
        <dbReference type="Proteomes" id="UP000017813"/>
    </source>
</evidence>
<dbReference type="CDD" id="cd13624">
    <property type="entry name" value="PBP2_Arg_Lys_His"/>
    <property type="match status" value="1"/>
</dbReference>
<evidence type="ECO:0000259" key="3">
    <source>
        <dbReference type="SMART" id="SM00062"/>
    </source>
</evidence>
<dbReference type="eggNOG" id="COG0834">
    <property type="taxonomic scope" value="Bacteria"/>
</dbReference>
<dbReference type="Pfam" id="PF00497">
    <property type="entry name" value="SBP_bac_3"/>
    <property type="match status" value="1"/>
</dbReference>